<dbReference type="GO" id="GO:0015030">
    <property type="term" value="C:Cajal body"/>
    <property type="evidence" value="ECO:0007669"/>
    <property type="project" value="EnsemblMetazoa"/>
</dbReference>
<dbReference type="CDD" id="cd17943">
    <property type="entry name" value="DEADc_DDX20"/>
    <property type="match status" value="1"/>
</dbReference>
<evidence type="ECO:0000256" key="7">
    <source>
        <dbReference type="SAM" id="Coils"/>
    </source>
</evidence>
<feature type="compositionally biased region" description="Low complexity" evidence="8">
    <location>
        <begin position="796"/>
        <end position="808"/>
    </location>
</feature>
<dbReference type="InterPro" id="IPR027417">
    <property type="entry name" value="P-loop_NTPase"/>
</dbReference>
<dbReference type="GO" id="GO:0003676">
    <property type="term" value="F:nucleic acid binding"/>
    <property type="evidence" value="ECO:0007669"/>
    <property type="project" value="InterPro"/>
</dbReference>
<dbReference type="GO" id="GO:0032797">
    <property type="term" value="C:SMN complex"/>
    <property type="evidence" value="ECO:0007669"/>
    <property type="project" value="EnsemblMetazoa"/>
</dbReference>
<dbReference type="InterPro" id="IPR014001">
    <property type="entry name" value="Helicase_ATP-bd"/>
</dbReference>
<dbReference type="Pfam" id="PF00270">
    <property type="entry name" value="DEAD"/>
    <property type="match status" value="1"/>
</dbReference>
<proteinExistence type="predicted"/>
<feature type="compositionally biased region" description="Polar residues" evidence="8">
    <location>
        <begin position="732"/>
        <end position="751"/>
    </location>
</feature>
<dbReference type="GO" id="GO:0007528">
    <property type="term" value="P:neuromuscular junction development"/>
    <property type="evidence" value="ECO:0007669"/>
    <property type="project" value="EnsemblMetazoa"/>
</dbReference>
<dbReference type="GO" id="GO:0010468">
    <property type="term" value="P:regulation of gene expression"/>
    <property type="evidence" value="ECO:0007669"/>
    <property type="project" value="UniProtKB-ARBA"/>
</dbReference>
<dbReference type="GO" id="GO:0016787">
    <property type="term" value="F:hydrolase activity"/>
    <property type="evidence" value="ECO:0007669"/>
    <property type="project" value="UniProtKB-KW"/>
</dbReference>
<dbReference type="GO" id="GO:0071254">
    <property type="term" value="C:cytoplasmic U snRNP body"/>
    <property type="evidence" value="ECO:0007669"/>
    <property type="project" value="EnsemblMetazoa"/>
</dbReference>
<dbReference type="EC" id="3.6.4.13" evidence="1"/>
<dbReference type="FunFam" id="3.40.50.300:FF:003651">
    <property type="entry name" value="GM24810"/>
    <property type="match status" value="1"/>
</dbReference>
<feature type="short sequence motif" description="Q motif" evidence="6">
    <location>
        <begin position="25"/>
        <end position="53"/>
    </location>
</feature>
<evidence type="ECO:0000259" key="11">
    <source>
        <dbReference type="PROSITE" id="PS51195"/>
    </source>
</evidence>
<dbReference type="Gene3D" id="3.40.50.300">
    <property type="entry name" value="P-loop containing nucleotide triphosphate hydrolases"/>
    <property type="match status" value="2"/>
</dbReference>
<dbReference type="GO" id="GO:0097504">
    <property type="term" value="C:Gemini of Cajal bodies"/>
    <property type="evidence" value="ECO:0007669"/>
    <property type="project" value="EnsemblMetazoa"/>
</dbReference>
<feature type="region of interest" description="Disordered" evidence="8">
    <location>
        <begin position="781"/>
        <end position="816"/>
    </location>
</feature>
<evidence type="ECO:0000256" key="6">
    <source>
        <dbReference type="PROSITE-ProRule" id="PRU00552"/>
    </source>
</evidence>
<dbReference type="PROSITE" id="PS51195">
    <property type="entry name" value="Q_MOTIF"/>
    <property type="match status" value="1"/>
</dbReference>
<dbReference type="InterPro" id="IPR011545">
    <property type="entry name" value="DEAD/DEAH_box_helicase_dom"/>
</dbReference>
<feature type="domain" description="DEAD-box RNA helicase Q" evidence="11">
    <location>
        <begin position="25"/>
        <end position="53"/>
    </location>
</feature>
<dbReference type="EMBL" id="CH480815">
    <property type="protein sequence ID" value="EDW40981.1"/>
    <property type="molecule type" value="Genomic_DNA"/>
</dbReference>
<keyword evidence="5" id="KW-0067">ATP-binding</keyword>
<evidence type="ECO:0000256" key="1">
    <source>
        <dbReference type="ARBA" id="ARBA00012552"/>
    </source>
</evidence>
<accession>B4HLU9</accession>
<feature type="region of interest" description="Disordered" evidence="8">
    <location>
        <begin position="687"/>
        <end position="751"/>
    </location>
</feature>
<protein>
    <recommendedName>
        <fullName evidence="1">RNA helicase</fullName>
        <ecNumber evidence="1">3.6.4.13</ecNumber>
    </recommendedName>
</protein>
<feature type="compositionally biased region" description="Polar residues" evidence="8">
    <location>
        <begin position="781"/>
        <end position="795"/>
    </location>
</feature>
<dbReference type="InterPro" id="IPR001650">
    <property type="entry name" value="Helicase_C-like"/>
</dbReference>
<evidence type="ECO:0000256" key="4">
    <source>
        <dbReference type="ARBA" id="ARBA00022806"/>
    </source>
</evidence>
<dbReference type="SMART" id="SM00487">
    <property type="entry name" value="DEXDc"/>
    <property type="match status" value="1"/>
</dbReference>
<feature type="region of interest" description="Disordered" evidence="8">
    <location>
        <begin position="1"/>
        <end position="21"/>
    </location>
</feature>
<dbReference type="PhylomeDB" id="B4HLU9"/>
<feature type="domain" description="Helicase C-terminal" evidence="10">
    <location>
        <begin position="238"/>
        <end position="407"/>
    </location>
</feature>
<dbReference type="GO" id="GO:0022618">
    <property type="term" value="P:protein-RNA complex assembly"/>
    <property type="evidence" value="ECO:0007669"/>
    <property type="project" value="EnsemblMetazoa"/>
</dbReference>
<dbReference type="STRING" id="7238.B4HLU9"/>
<dbReference type="GO" id="GO:0005524">
    <property type="term" value="F:ATP binding"/>
    <property type="evidence" value="ECO:0007669"/>
    <property type="project" value="UniProtKB-KW"/>
</dbReference>
<feature type="coiled-coil region" evidence="7">
    <location>
        <begin position="638"/>
        <end position="679"/>
    </location>
</feature>
<dbReference type="CDD" id="cd18787">
    <property type="entry name" value="SF2_C_DEAD"/>
    <property type="match status" value="1"/>
</dbReference>
<feature type="region of interest" description="Disordered" evidence="8">
    <location>
        <begin position="477"/>
        <end position="513"/>
    </location>
</feature>
<dbReference type="InterPro" id="IPR014014">
    <property type="entry name" value="RNA_helicase_DEAD_Q_motif"/>
</dbReference>
<dbReference type="SMART" id="SM00490">
    <property type="entry name" value="HELICc"/>
    <property type="match status" value="1"/>
</dbReference>
<dbReference type="OMA" id="DSMGCGY"/>
<evidence type="ECO:0000259" key="9">
    <source>
        <dbReference type="PROSITE" id="PS51192"/>
    </source>
</evidence>
<keyword evidence="2" id="KW-0547">Nucleotide-binding</keyword>
<evidence type="ECO:0000259" key="10">
    <source>
        <dbReference type="PROSITE" id="PS51194"/>
    </source>
</evidence>
<keyword evidence="13" id="KW-1185">Reference proteome</keyword>
<gene>
    <name evidence="12" type="primary">Dsec\GM24810</name>
    <name evidence="12" type="ORF">Dsec_GM24810</name>
</gene>
<dbReference type="PANTHER" id="PTHR47958">
    <property type="entry name" value="ATP-DEPENDENT RNA HELICASE DBP3"/>
    <property type="match status" value="1"/>
</dbReference>
<dbReference type="HOGENOM" id="CLU_013036_0_0_1"/>
<evidence type="ECO:0000256" key="2">
    <source>
        <dbReference type="ARBA" id="ARBA00022741"/>
    </source>
</evidence>
<dbReference type="GO" id="GO:0003724">
    <property type="term" value="F:RNA helicase activity"/>
    <property type="evidence" value="ECO:0007669"/>
    <property type="project" value="UniProtKB-EC"/>
</dbReference>
<dbReference type="AlphaFoldDB" id="B4HLU9"/>
<feature type="compositionally biased region" description="Low complexity" evidence="8">
    <location>
        <begin position="482"/>
        <end position="505"/>
    </location>
</feature>
<dbReference type="SMR" id="B4HLU9"/>
<dbReference type="GO" id="GO:0007629">
    <property type="term" value="P:flight behavior"/>
    <property type="evidence" value="ECO:0007669"/>
    <property type="project" value="EnsemblMetazoa"/>
</dbReference>
<dbReference type="SUPFAM" id="SSF52540">
    <property type="entry name" value="P-loop containing nucleoside triphosphate hydrolases"/>
    <property type="match status" value="1"/>
</dbReference>
<reference evidence="12 13" key="1">
    <citation type="journal article" date="2007" name="Nature">
        <title>Evolution of genes and genomes on the Drosophila phylogeny.</title>
        <authorList>
            <consortium name="Drosophila 12 Genomes Consortium"/>
            <person name="Clark A.G."/>
            <person name="Eisen M.B."/>
            <person name="Smith D.R."/>
            <person name="Bergman C.M."/>
            <person name="Oliver B."/>
            <person name="Markow T.A."/>
            <person name="Kaufman T.C."/>
            <person name="Kellis M."/>
            <person name="Gelbart W."/>
            <person name="Iyer V.N."/>
            <person name="Pollard D.A."/>
            <person name="Sackton T.B."/>
            <person name="Larracuente A.M."/>
            <person name="Singh N.D."/>
            <person name="Abad J.P."/>
            <person name="Abt D.N."/>
            <person name="Adryan B."/>
            <person name="Aguade M."/>
            <person name="Akashi H."/>
            <person name="Anderson W.W."/>
            <person name="Aquadro C.F."/>
            <person name="Ardell D.H."/>
            <person name="Arguello R."/>
            <person name="Artieri C.G."/>
            <person name="Barbash D.A."/>
            <person name="Barker D."/>
            <person name="Barsanti P."/>
            <person name="Batterham P."/>
            <person name="Batzoglou S."/>
            <person name="Begun D."/>
            <person name="Bhutkar A."/>
            <person name="Blanco E."/>
            <person name="Bosak S.A."/>
            <person name="Bradley R.K."/>
            <person name="Brand A.D."/>
            <person name="Brent M.R."/>
            <person name="Brooks A.N."/>
            <person name="Brown R.H."/>
            <person name="Butlin R.K."/>
            <person name="Caggese C."/>
            <person name="Calvi B.R."/>
            <person name="Bernardo de Carvalho A."/>
            <person name="Caspi A."/>
            <person name="Castrezana S."/>
            <person name="Celniker S.E."/>
            <person name="Chang J.L."/>
            <person name="Chapple C."/>
            <person name="Chatterji S."/>
            <person name="Chinwalla A."/>
            <person name="Civetta A."/>
            <person name="Clifton S.W."/>
            <person name="Comeron J.M."/>
            <person name="Costello J.C."/>
            <person name="Coyne J.A."/>
            <person name="Daub J."/>
            <person name="David R.G."/>
            <person name="Delcher A.L."/>
            <person name="Delehaunty K."/>
            <person name="Do C.B."/>
            <person name="Ebling H."/>
            <person name="Edwards K."/>
            <person name="Eickbush T."/>
            <person name="Evans J.D."/>
            <person name="Filipski A."/>
            <person name="Findeiss S."/>
            <person name="Freyhult E."/>
            <person name="Fulton L."/>
            <person name="Fulton R."/>
            <person name="Garcia A.C."/>
            <person name="Gardiner A."/>
            <person name="Garfield D.A."/>
            <person name="Garvin B.E."/>
            <person name="Gibson G."/>
            <person name="Gilbert D."/>
            <person name="Gnerre S."/>
            <person name="Godfrey J."/>
            <person name="Good R."/>
            <person name="Gotea V."/>
            <person name="Gravely B."/>
            <person name="Greenberg A.J."/>
            <person name="Griffiths-Jones S."/>
            <person name="Gross S."/>
            <person name="Guigo R."/>
            <person name="Gustafson E.A."/>
            <person name="Haerty W."/>
            <person name="Hahn M.W."/>
            <person name="Halligan D.L."/>
            <person name="Halpern A.L."/>
            <person name="Halter G.M."/>
            <person name="Han M.V."/>
            <person name="Heger A."/>
            <person name="Hillier L."/>
            <person name="Hinrichs A.S."/>
            <person name="Holmes I."/>
            <person name="Hoskins R.A."/>
            <person name="Hubisz M.J."/>
            <person name="Hultmark D."/>
            <person name="Huntley M.A."/>
            <person name="Jaffe D.B."/>
            <person name="Jagadeeshan S."/>
            <person name="Jeck W.R."/>
            <person name="Johnson J."/>
            <person name="Jones C.D."/>
            <person name="Jordan W.C."/>
            <person name="Karpen G.H."/>
            <person name="Kataoka E."/>
            <person name="Keightley P.D."/>
            <person name="Kheradpour P."/>
            <person name="Kirkness E.F."/>
            <person name="Koerich L.B."/>
            <person name="Kristiansen K."/>
            <person name="Kudrna D."/>
            <person name="Kulathinal R.J."/>
            <person name="Kumar S."/>
            <person name="Kwok R."/>
            <person name="Lander E."/>
            <person name="Langley C.H."/>
            <person name="Lapoint R."/>
            <person name="Lazzaro B.P."/>
            <person name="Lee S.J."/>
            <person name="Levesque L."/>
            <person name="Li R."/>
            <person name="Lin C.F."/>
            <person name="Lin M.F."/>
            <person name="Lindblad-Toh K."/>
            <person name="Llopart A."/>
            <person name="Long M."/>
            <person name="Low L."/>
            <person name="Lozovsky E."/>
            <person name="Lu J."/>
            <person name="Luo M."/>
            <person name="Machado C.A."/>
            <person name="Makalowski W."/>
            <person name="Marzo M."/>
            <person name="Matsuda M."/>
            <person name="Matzkin L."/>
            <person name="McAllister B."/>
            <person name="McBride C.S."/>
            <person name="McKernan B."/>
            <person name="McKernan K."/>
            <person name="Mendez-Lago M."/>
            <person name="Minx P."/>
            <person name="Mollenhauer M.U."/>
            <person name="Montooth K."/>
            <person name="Mount S.M."/>
            <person name="Mu X."/>
            <person name="Myers E."/>
            <person name="Negre B."/>
            <person name="Newfeld S."/>
            <person name="Nielsen R."/>
            <person name="Noor M.A."/>
            <person name="O'Grady P."/>
            <person name="Pachter L."/>
            <person name="Papaceit M."/>
            <person name="Parisi M.J."/>
            <person name="Parisi M."/>
            <person name="Parts L."/>
            <person name="Pedersen J.S."/>
            <person name="Pesole G."/>
            <person name="Phillippy A.M."/>
            <person name="Ponting C.P."/>
            <person name="Pop M."/>
            <person name="Porcelli D."/>
            <person name="Powell J.R."/>
            <person name="Prohaska S."/>
            <person name="Pruitt K."/>
            <person name="Puig M."/>
            <person name="Quesneville H."/>
            <person name="Ram K.R."/>
            <person name="Rand D."/>
            <person name="Rasmussen M.D."/>
            <person name="Reed L.K."/>
            <person name="Reenan R."/>
            <person name="Reily A."/>
            <person name="Remington K.A."/>
            <person name="Rieger T.T."/>
            <person name="Ritchie M.G."/>
            <person name="Robin C."/>
            <person name="Rogers Y.H."/>
            <person name="Rohde C."/>
            <person name="Rozas J."/>
            <person name="Rubenfield M.J."/>
            <person name="Ruiz A."/>
            <person name="Russo S."/>
            <person name="Salzberg S.L."/>
            <person name="Sanchez-Gracia A."/>
            <person name="Saranga D.J."/>
            <person name="Sato H."/>
            <person name="Schaeffer S.W."/>
            <person name="Schatz M.C."/>
            <person name="Schlenke T."/>
            <person name="Schwartz R."/>
            <person name="Segarra C."/>
            <person name="Singh R.S."/>
            <person name="Sirot L."/>
            <person name="Sirota M."/>
            <person name="Sisneros N.B."/>
            <person name="Smith C.D."/>
            <person name="Smith T.F."/>
            <person name="Spieth J."/>
            <person name="Stage D.E."/>
            <person name="Stark A."/>
            <person name="Stephan W."/>
            <person name="Strausberg R.L."/>
            <person name="Strempel S."/>
            <person name="Sturgill D."/>
            <person name="Sutton G."/>
            <person name="Sutton G.G."/>
            <person name="Tao W."/>
            <person name="Teichmann S."/>
            <person name="Tobari Y.N."/>
            <person name="Tomimura Y."/>
            <person name="Tsolas J.M."/>
            <person name="Valente V.L."/>
            <person name="Venter E."/>
            <person name="Venter J.C."/>
            <person name="Vicario S."/>
            <person name="Vieira F.G."/>
            <person name="Vilella A.J."/>
            <person name="Villasante A."/>
            <person name="Walenz B."/>
            <person name="Wang J."/>
            <person name="Wasserman M."/>
            <person name="Watts T."/>
            <person name="Wilson D."/>
            <person name="Wilson R.K."/>
            <person name="Wing R.A."/>
            <person name="Wolfner M.F."/>
            <person name="Wong A."/>
            <person name="Wong G.K."/>
            <person name="Wu C.I."/>
            <person name="Wu G."/>
            <person name="Yamamoto D."/>
            <person name="Yang H.P."/>
            <person name="Yang S.P."/>
            <person name="Yorke J.A."/>
            <person name="Yoshida K."/>
            <person name="Zdobnov E."/>
            <person name="Zhang P."/>
            <person name="Zhang Y."/>
            <person name="Zimin A.V."/>
            <person name="Baldwin J."/>
            <person name="Abdouelleil A."/>
            <person name="Abdulkadir J."/>
            <person name="Abebe A."/>
            <person name="Abera B."/>
            <person name="Abreu J."/>
            <person name="Acer S.C."/>
            <person name="Aftuck L."/>
            <person name="Alexander A."/>
            <person name="An P."/>
            <person name="Anderson E."/>
            <person name="Anderson S."/>
            <person name="Arachi H."/>
            <person name="Azer M."/>
            <person name="Bachantsang P."/>
            <person name="Barry A."/>
            <person name="Bayul T."/>
            <person name="Berlin A."/>
            <person name="Bessette D."/>
            <person name="Bloom T."/>
            <person name="Blye J."/>
            <person name="Boguslavskiy L."/>
            <person name="Bonnet C."/>
            <person name="Boukhgalter B."/>
            <person name="Bourzgui I."/>
            <person name="Brown A."/>
            <person name="Cahill P."/>
            <person name="Channer S."/>
            <person name="Cheshatsang Y."/>
            <person name="Chuda L."/>
            <person name="Citroen M."/>
            <person name="Collymore A."/>
            <person name="Cooke P."/>
            <person name="Costello M."/>
            <person name="D'Aco K."/>
            <person name="Daza R."/>
            <person name="De Haan G."/>
            <person name="DeGray S."/>
            <person name="DeMaso C."/>
            <person name="Dhargay N."/>
            <person name="Dooley K."/>
            <person name="Dooley E."/>
            <person name="Doricent M."/>
            <person name="Dorje P."/>
            <person name="Dorjee K."/>
            <person name="Dupes A."/>
            <person name="Elong R."/>
            <person name="Falk J."/>
            <person name="Farina A."/>
            <person name="Faro S."/>
            <person name="Ferguson D."/>
            <person name="Fisher S."/>
            <person name="Foley C.D."/>
            <person name="Franke A."/>
            <person name="Friedrich D."/>
            <person name="Gadbois L."/>
            <person name="Gearin G."/>
            <person name="Gearin C.R."/>
            <person name="Giannoukos G."/>
            <person name="Goode T."/>
            <person name="Graham J."/>
            <person name="Grandbois E."/>
            <person name="Grewal S."/>
            <person name="Gyaltsen K."/>
            <person name="Hafez N."/>
            <person name="Hagos B."/>
            <person name="Hall J."/>
            <person name="Henson C."/>
            <person name="Hollinger A."/>
            <person name="Honan T."/>
            <person name="Huard M.D."/>
            <person name="Hughes L."/>
            <person name="Hurhula B."/>
            <person name="Husby M.E."/>
            <person name="Kamat A."/>
            <person name="Kanga B."/>
            <person name="Kashin S."/>
            <person name="Khazanovich D."/>
            <person name="Kisner P."/>
            <person name="Lance K."/>
            <person name="Lara M."/>
            <person name="Lee W."/>
            <person name="Lennon N."/>
            <person name="Letendre F."/>
            <person name="LeVine R."/>
            <person name="Lipovsky A."/>
            <person name="Liu X."/>
            <person name="Liu J."/>
            <person name="Liu S."/>
            <person name="Lokyitsang T."/>
            <person name="Lokyitsang Y."/>
            <person name="Lubonja R."/>
            <person name="Lui A."/>
            <person name="MacDonald P."/>
            <person name="Magnisalis V."/>
            <person name="Maru K."/>
            <person name="Matthews C."/>
            <person name="McCusker W."/>
            <person name="McDonough S."/>
            <person name="Mehta T."/>
            <person name="Meldrim J."/>
            <person name="Meneus L."/>
            <person name="Mihai O."/>
            <person name="Mihalev A."/>
            <person name="Mihova T."/>
            <person name="Mittelman R."/>
            <person name="Mlenga V."/>
            <person name="Montmayeur A."/>
            <person name="Mulrain L."/>
            <person name="Navidi A."/>
            <person name="Naylor J."/>
            <person name="Negash T."/>
            <person name="Nguyen T."/>
            <person name="Nguyen N."/>
            <person name="Nicol R."/>
            <person name="Norbu C."/>
            <person name="Norbu N."/>
            <person name="Novod N."/>
            <person name="O'Neill B."/>
            <person name="Osman S."/>
            <person name="Markiewicz E."/>
            <person name="Oyono O.L."/>
            <person name="Patti C."/>
            <person name="Phunkhang P."/>
            <person name="Pierre F."/>
            <person name="Priest M."/>
            <person name="Raghuraman S."/>
            <person name="Rege F."/>
            <person name="Reyes R."/>
            <person name="Rise C."/>
            <person name="Rogov P."/>
            <person name="Ross K."/>
            <person name="Ryan E."/>
            <person name="Settipalli S."/>
            <person name="Shea T."/>
            <person name="Sherpa N."/>
            <person name="Shi L."/>
            <person name="Shih D."/>
            <person name="Sparrow T."/>
            <person name="Spaulding J."/>
            <person name="Stalker J."/>
            <person name="Stange-Thomann N."/>
            <person name="Stavropoulos S."/>
            <person name="Stone C."/>
            <person name="Strader C."/>
            <person name="Tesfaye S."/>
            <person name="Thomson T."/>
            <person name="Thoulutsang Y."/>
            <person name="Thoulutsang D."/>
            <person name="Topham K."/>
            <person name="Topping I."/>
            <person name="Tsamla T."/>
            <person name="Vassiliev H."/>
            <person name="Vo A."/>
            <person name="Wangchuk T."/>
            <person name="Wangdi T."/>
            <person name="Weiand M."/>
            <person name="Wilkinson J."/>
            <person name="Wilson A."/>
            <person name="Yadav S."/>
            <person name="Young G."/>
            <person name="Yu Q."/>
            <person name="Zembek L."/>
            <person name="Zhong D."/>
            <person name="Zimmer A."/>
            <person name="Zwirko Z."/>
            <person name="Jaffe D.B."/>
            <person name="Alvarez P."/>
            <person name="Brockman W."/>
            <person name="Butler J."/>
            <person name="Chin C."/>
            <person name="Gnerre S."/>
            <person name="Grabherr M."/>
            <person name="Kleber M."/>
            <person name="Mauceli E."/>
            <person name="MacCallum I."/>
        </authorList>
    </citation>
    <scope>NUCLEOTIDE SEQUENCE [LARGE SCALE GENOMIC DNA]</scope>
    <source>
        <strain evidence="13">Rob3c / Tucson 14021-0248.25</strain>
    </source>
</reference>
<evidence type="ECO:0000256" key="8">
    <source>
        <dbReference type="SAM" id="MobiDB-lite"/>
    </source>
</evidence>
<dbReference type="PROSITE" id="PS51194">
    <property type="entry name" value="HELICASE_CTER"/>
    <property type="match status" value="1"/>
</dbReference>
<evidence type="ECO:0000256" key="5">
    <source>
        <dbReference type="ARBA" id="ARBA00022840"/>
    </source>
</evidence>
<dbReference type="Proteomes" id="UP000001292">
    <property type="component" value="Unassembled WGS sequence"/>
</dbReference>
<keyword evidence="7" id="KW-0175">Coiled coil</keyword>
<name>B4HLU9_DROSE</name>
<evidence type="ECO:0000313" key="12">
    <source>
        <dbReference type="EMBL" id="EDW40981.1"/>
    </source>
</evidence>
<keyword evidence="3" id="KW-0378">Hydrolase</keyword>
<organism evidence="13">
    <name type="scientific">Drosophila sechellia</name>
    <name type="common">Fruit fly</name>
    <dbReference type="NCBI Taxonomy" id="7238"/>
    <lineage>
        <taxon>Eukaryota</taxon>
        <taxon>Metazoa</taxon>
        <taxon>Ecdysozoa</taxon>
        <taxon>Arthropoda</taxon>
        <taxon>Hexapoda</taxon>
        <taxon>Insecta</taxon>
        <taxon>Pterygota</taxon>
        <taxon>Neoptera</taxon>
        <taxon>Endopterygota</taxon>
        <taxon>Diptera</taxon>
        <taxon>Brachycera</taxon>
        <taxon>Muscomorpha</taxon>
        <taxon>Ephydroidea</taxon>
        <taxon>Drosophilidae</taxon>
        <taxon>Drosophila</taxon>
        <taxon>Sophophora</taxon>
    </lineage>
</organism>
<feature type="compositionally biased region" description="Basic and acidic residues" evidence="8">
    <location>
        <begin position="1"/>
        <end position="17"/>
    </location>
</feature>
<keyword evidence="4" id="KW-0347">Helicase</keyword>
<feature type="domain" description="Helicase ATP-binding" evidence="9">
    <location>
        <begin position="56"/>
        <end position="227"/>
    </location>
</feature>
<evidence type="ECO:0000256" key="3">
    <source>
        <dbReference type="ARBA" id="ARBA00022801"/>
    </source>
</evidence>
<sequence length="854" mass="96165">MEREIAHSLAGGEERSSDVAPGQVKTFEELRLYRNLLNGLKRNNFVTPTKIQAAAIPMALANIDLIIQSKSGTGKTLIYIIAVVQSFQPNMNRPHAMVIVPTRELAIQVQDTFVQLCKSFRDFKCSAFIGGTEVAKDRSRMNESRVIIGTPGRLLHLYENRVLDVSKLRLLVLDEADQLYQTKSLQHTVSKLIEAMPKNRQIIACSATYDKDLDERLAKVMDKPMLISNSERATVLLGIRQFVYELPQQNNSVEEMRLKLQILGQIFSQLPYEQAIIFASSQMRADSYKNYLTASGVDCHLISGAMEQSERLHVFEGYRNFTMRILVATDLMARGVDSPHANLVINIDPPQDHVTYLHRIGRAGRFGSKGIAITFISSKKESQRFREMSKKIATAWSVLEFPKEPMPNEFNFWDFEKYNFGYYIKEENPLQEMPMENKIQKQPTEIQQTPEITVNKCYMEDIQPTSDDKEYHPVNGAGIQVPSKSPELTPTLTPSELTQEPSPTTVTPPAPPANSINNKTYCLAAPTQTSSMTIQNMVISNTVDDASSISSDSMVCGYHSDRSYDTFYATSDEEEIWNRLMSKQRHQSKRVHGKRRLILYKKRFLKRIRKYAKKQLMDNATVSILLDKLYKSMLELYYNSAKERKKHVKEAMKEALKSIDNYESQESSASEEEDDLKNKLSVHVTNQMNIPPMPQVADEMGLGSESDTEDSQDYGEGQEIIADDEDDGSDGEPNSSSGFVESQESVSSGIDTSVYETESTGASGNSSIAFFISDDESDVESLTYSEDGSNFSTAGSSSPRSTVVSSSDEYSDDDSETVTNGITLQNAQLLWVQTFKMQYQFIASHVANNLQNHY</sequence>
<dbReference type="Pfam" id="PF00271">
    <property type="entry name" value="Helicase_C"/>
    <property type="match status" value="1"/>
</dbReference>
<feature type="compositionally biased region" description="Acidic residues" evidence="8">
    <location>
        <begin position="721"/>
        <end position="730"/>
    </location>
</feature>
<dbReference type="PROSITE" id="PS51192">
    <property type="entry name" value="HELICASE_ATP_BIND_1"/>
    <property type="match status" value="1"/>
</dbReference>
<evidence type="ECO:0000313" key="13">
    <source>
        <dbReference type="Proteomes" id="UP000001292"/>
    </source>
</evidence>